<gene>
    <name evidence="1" type="ORF">GCM10022271_12390</name>
</gene>
<sequence>MQFSSAQASRTPEAIAKQKTYKIHELVVLTGEQQSGVFRALVDAEENIKALNEKSDIEAIQKYKAEILSRLNDKIKGILTPDQYKTYLASLEEKNKK</sequence>
<reference evidence="2" key="1">
    <citation type="journal article" date="2019" name="Int. J. Syst. Evol. Microbiol.">
        <title>The Global Catalogue of Microorganisms (GCM) 10K type strain sequencing project: providing services to taxonomists for standard genome sequencing and annotation.</title>
        <authorList>
            <consortium name="The Broad Institute Genomics Platform"/>
            <consortium name="The Broad Institute Genome Sequencing Center for Infectious Disease"/>
            <person name="Wu L."/>
            <person name="Ma J."/>
        </authorList>
    </citation>
    <scope>NUCLEOTIDE SEQUENCE [LARGE SCALE GENOMIC DNA]</scope>
    <source>
        <strain evidence="2">JCM 17525</strain>
    </source>
</reference>
<protein>
    <submittedName>
        <fullName evidence="1">Uncharacterized protein</fullName>
    </submittedName>
</protein>
<organism evidence="1 2">
    <name type="scientific">Corallibacter vietnamensis</name>
    <dbReference type="NCBI Taxonomy" id="904130"/>
    <lineage>
        <taxon>Bacteria</taxon>
        <taxon>Pseudomonadati</taxon>
        <taxon>Bacteroidota</taxon>
        <taxon>Flavobacteriia</taxon>
        <taxon>Flavobacteriales</taxon>
        <taxon>Flavobacteriaceae</taxon>
        <taxon>Corallibacter</taxon>
    </lineage>
</organism>
<evidence type="ECO:0000313" key="1">
    <source>
        <dbReference type="EMBL" id="GAA3781609.1"/>
    </source>
</evidence>
<dbReference type="Proteomes" id="UP001501456">
    <property type="component" value="Unassembled WGS sequence"/>
</dbReference>
<comment type="caution">
    <text evidence="1">The sequence shown here is derived from an EMBL/GenBank/DDBJ whole genome shotgun (WGS) entry which is preliminary data.</text>
</comment>
<keyword evidence="2" id="KW-1185">Reference proteome</keyword>
<evidence type="ECO:0000313" key="2">
    <source>
        <dbReference type="Proteomes" id="UP001501456"/>
    </source>
</evidence>
<dbReference type="EMBL" id="BAABBI010000001">
    <property type="protein sequence ID" value="GAA3781609.1"/>
    <property type="molecule type" value="Genomic_DNA"/>
</dbReference>
<proteinExistence type="predicted"/>
<accession>A0ABP7H1S5</accession>
<name>A0ABP7H1S5_9FLAO</name>